<evidence type="ECO:0000313" key="6">
    <source>
        <dbReference type="Proteomes" id="UP000321638"/>
    </source>
</evidence>
<evidence type="ECO:0000259" key="4">
    <source>
        <dbReference type="Pfam" id="PF13458"/>
    </source>
</evidence>
<sequence length="400" mass="43116">MSVRVLCACLAVLAIATPASAQKKYDPGASDTEIKIGQTMPFGGPVSAAGTVGHASIAYFETLNRNGGINGRKIALSALDDGYSPPKAVELTRKLVESEKVLLLYGSVGTPTNAAVQKYLNAKKVPQLFIATGASRFKDPKTFPWTVSMLPSYEAEGKALARYVLQTVTAPKIAIVYQNDDLGKDFAHGFKAGLGDKAKSLIVSEQTFEVTDTTVDSQIIAAKASGANVLYFAGTQKYGAMHIRARHDLGWKPLHLVCSTSSSIQAVLKPAGFDRAEGVISTAYAKDPFDPAWASDTDTRDYLDWLKANLPQGNPRDTGYAVGYIASFMTAHVLRQAGDTLTRDNVLRIATHLKDLNVPMLLPGITAHTTPTDYSVINRFQVQRFDGRSWTRVGKVISGE</sequence>
<gene>
    <name evidence="5" type="ORF">FHP25_15930</name>
</gene>
<proteinExistence type="inferred from homology"/>
<feature type="domain" description="Leucine-binding protein" evidence="4">
    <location>
        <begin position="33"/>
        <end position="360"/>
    </location>
</feature>
<keyword evidence="6" id="KW-1185">Reference proteome</keyword>
<dbReference type="Pfam" id="PF13458">
    <property type="entry name" value="Peripla_BP_6"/>
    <property type="match status" value="1"/>
</dbReference>
<accession>A0A5C8PLL0</accession>
<comment type="similarity">
    <text evidence="1">Belongs to the leucine-binding protein family.</text>
</comment>
<dbReference type="OrthoDB" id="9147078at2"/>
<evidence type="ECO:0000256" key="2">
    <source>
        <dbReference type="ARBA" id="ARBA00022729"/>
    </source>
</evidence>
<dbReference type="PANTHER" id="PTHR47235">
    <property type="entry name" value="BLR6548 PROTEIN"/>
    <property type="match status" value="1"/>
</dbReference>
<organism evidence="5 6">
    <name type="scientific">Vineibacter terrae</name>
    <dbReference type="NCBI Taxonomy" id="2586908"/>
    <lineage>
        <taxon>Bacteria</taxon>
        <taxon>Pseudomonadati</taxon>
        <taxon>Pseudomonadota</taxon>
        <taxon>Alphaproteobacteria</taxon>
        <taxon>Hyphomicrobiales</taxon>
        <taxon>Vineibacter</taxon>
    </lineage>
</organism>
<dbReference type="EMBL" id="VDUZ01000017">
    <property type="protein sequence ID" value="TXL74576.1"/>
    <property type="molecule type" value="Genomic_DNA"/>
</dbReference>
<keyword evidence="2 3" id="KW-0732">Signal</keyword>
<name>A0A5C8PLL0_9HYPH</name>
<dbReference type="PANTHER" id="PTHR47235:SF1">
    <property type="entry name" value="BLR6548 PROTEIN"/>
    <property type="match status" value="1"/>
</dbReference>
<dbReference type="Proteomes" id="UP000321638">
    <property type="component" value="Unassembled WGS sequence"/>
</dbReference>
<evidence type="ECO:0000313" key="5">
    <source>
        <dbReference type="EMBL" id="TXL74576.1"/>
    </source>
</evidence>
<feature type="signal peptide" evidence="3">
    <location>
        <begin position="1"/>
        <end position="21"/>
    </location>
</feature>
<evidence type="ECO:0000256" key="3">
    <source>
        <dbReference type="SAM" id="SignalP"/>
    </source>
</evidence>
<dbReference type="Gene3D" id="3.40.50.2300">
    <property type="match status" value="2"/>
</dbReference>
<comment type="caution">
    <text evidence="5">The sequence shown here is derived from an EMBL/GenBank/DDBJ whole genome shotgun (WGS) entry which is preliminary data.</text>
</comment>
<dbReference type="InterPro" id="IPR028081">
    <property type="entry name" value="Leu-bd"/>
</dbReference>
<evidence type="ECO:0000256" key="1">
    <source>
        <dbReference type="ARBA" id="ARBA00010062"/>
    </source>
</evidence>
<dbReference type="CDD" id="cd06343">
    <property type="entry name" value="PBP1_ABC_ligand_binding-like"/>
    <property type="match status" value="1"/>
</dbReference>
<dbReference type="AlphaFoldDB" id="A0A5C8PLL0"/>
<reference evidence="5 6" key="1">
    <citation type="submission" date="2019-06" db="EMBL/GenBank/DDBJ databases">
        <title>New taxonomy in bacterial strain CC-CFT640, isolated from vineyard.</title>
        <authorList>
            <person name="Lin S.-Y."/>
            <person name="Tsai C.-F."/>
            <person name="Young C.-C."/>
        </authorList>
    </citation>
    <scope>NUCLEOTIDE SEQUENCE [LARGE SCALE GENOMIC DNA]</scope>
    <source>
        <strain evidence="5 6">CC-CFT640</strain>
    </source>
</reference>
<dbReference type="RefSeq" id="WP_147847949.1">
    <property type="nucleotide sequence ID" value="NZ_VDUZ01000017.1"/>
</dbReference>
<feature type="chain" id="PRO_5022907234" evidence="3">
    <location>
        <begin position="22"/>
        <end position="400"/>
    </location>
</feature>
<protein>
    <submittedName>
        <fullName evidence="5">ABC transporter substrate-binding protein</fullName>
    </submittedName>
</protein>
<dbReference type="InterPro" id="IPR028082">
    <property type="entry name" value="Peripla_BP_I"/>
</dbReference>
<dbReference type="SUPFAM" id="SSF53822">
    <property type="entry name" value="Periplasmic binding protein-like I"/>
    <property type="match status" value="1"/>
</dbReference>